<dbReference type="InterPro" id="IPR036388">
    <property type="entry name" value="WH-like_DNA-bd_sf"/>
</dbReference>
<evidence type="ECO:0000256" key="2">
    <source>
        <dbReference type="ARBA" id="ARBA00023012"/>
    </source>
</evidence>
<dbReference type="GO" id="GO:0032993">
    <property type="term" value="C:protein-DNA complex"/>
    <property type="evidence" value="ECO:0007669"/>
    <property type="project" value="TreeGrafter"/>
</dbReference>
<proteinExistence type="predicted"/>
<dbReference type="SMART" id="SM00421">
    <property type="entry name" value="HTH_LUXR"/>
    <property type="match status" value="1"/>
</dbReference>
<gene>
    <name evidence="9" type="ORF">PXH66_11405</name>
</gene>
<dbReference type="RefSeq" id="WP_330931611.1">
    <property type="nucleotide sequence ID" value="NZ_CP119075.1"/>
</dbReference>
<dbReference type="InterPro" id="IPR016032">
    <property type="entry name" value="Sig_transdc_resp-reg_C-effctor"/>
</dbReference>
<dbReference type="SUPFAM" id="SSF46894">
    <property type="entry name" value="C-terminal effector domain of the bipartite response regulators"/>
    <property type="match status" value="1"/>
</dbReference>
<dbReference type="Gene3D" id="3.40.50.2300">
    <property type="match status" value="1"/>
</dbReference>
<evidence type="ECO:0000259" key="7">
    <source>
        <dbReference type="PROSITE" id="PS50043"/>
    </source>
</evidence>
<dbReference type="CDD" id="cd19920">
    <property type="entry name" value="REC_PA4781-like"/>
    <property type="match status" value="1"/>
</dbReference>
<feature type="domain" description="HTH luxR-type" evidence="7">
    <location>
        <begin position="224"/>
        <end position="290"/>
    </location>
</feature>
<dbReference type="InterPro" id="IPR011006">
    <property type="entry name" value="CheY-like_superfamily"/>
</dbReference>
<evidence type="ECO:0000313" key="9">
    <source>
        <dbReference type="EMBL" id="WED67456.1"/>
    </source>
</evidence>
<evidence type="ECO:0000256" key="6">
    <source>
        <dbReference type="PROSITE-ProRule" id="PRU00169"/>
    </source>
</evidence>
<dbReference type="AlphaFoldDB" id="A0AAF0I886"/>
<dbReference type="CDD" id="cd06170">
    <property type="entry name" value="LuxR_C_like"/>
    <property type="match status" value="1"/>
</dbReference>
<keyword evidence="1 6" id="KW-0597">Phosphoprotein</keyword>
<dbReference type="InterPro" id="IPR001789">
    <property type="entry name" value="Sig_transdc_resp-reg_receiver"/>
</dbReference>
<dbReference type="EMBL" id="CP119075">
    <property type="protein sequence ID" value="WED67456.1"/>
    <property type="molecule type" value="Genomic_DNA"/>
</dbReference>
<dbReference type="PRINTS" id="PR00038">
    <property type="entry name" value="HTHLUXR"/>
</dbReference>
<keyword evidence="10" id="KW-1185">Reference proteome</keyword>
<dbReference type="PROSITE" id="PS50110">
    <property type="entry name" value="RESPONSE_REGULATORY"/>
    <property type="match status" value="1"/>
</dbReference>
<dbReference type="GO" id="GO:0000976">
    <property type="term" value="F:transcription cis-regulatory region binding"/>
    <property type="evidence" value="ECO:0007669"/>
    <property type="project" value="TreeGrafter"/>
</dbReference>
<dbReference type="Pfam" id="PF00196">
    <property type="entry name" value="GerE"/>
    <property type="match status" value="1"/>
</dbReference>
<feature type="modified residue" description="4-aspartylphosphate" evidence="6">
    <location>
        <position position="55"/>
    </location>
</feature>
<keyword evidence="2" id="KW-0902">Two-component regulatory system</keyword>
<organism evidence="9 10">
    <name type="scientific">Synoicihabitans lomoniglobus</name>
    <dbReference type="NCBI Taxonomy" id="2909285"/>
    <lineage>
        <taxon>Bacteria</taxon>
        <taxon>Pseudomonadati</taxon>
        <taxon>Verrucomicrobiota</taxon>
        <taxon>Opitutia</taxon>
        <taxon>Opitutales</taxon>
        <taxon>Opitutaceae</taxon>
        <taxon>Synoicihabitans</taxon>
    </lineage>
</organism>
<dbReference type="GO" id="GO:0006355">
    <property type="term" value="P:regulation of DNA-templated transcription"/>
    <property type="evidence" value="ECO:0007669"/>
    <property type="project" value="InterPro"/>
</dbReference>
<dbReference type="PANTHER" id="PTHR48111">
    <property type="entry name" value="REGULATOR OF RPOS"/>
    <property type="match status" value="1"/>
</dbReference>
<dbReference type="PANTHER" id="PTHR48111:SF1">
    <property type="entry name" value="TWO-COMPONENT RESPONSE REGULATOR ORR33"/>
    <property type="match status" value="1"/>
</dbReference>
<name>A0AAF0I886_9BACT</name>
<reference evidence="9" key="1">
    <citation type="submission" date="2023-03" db="EMBL/GenBank/DDBJ databases">
        <title>Lomoglobus Profundus gen. nov., sp. nov., a novel member of the phylum Verrucomicrobia, isolated from deep-marine sediment of South China Sea.</title>
        <authorList>
            <person name="Ahmad T."/>
            <person name="Ishaq S.E."/>
            <person name="Wang F."/>
        </authorList>
    </citation>
    <scope>NUCLEOTIDE SEQUENCE</scope>
    <source>
        <strain evidence="9">LMO-M01</strain>
    </source>
</reference>
<feature type="domain" description="Response regulatory" evidence="8">
    <location>
        <begin position="6"/>
        <end position="122"/>
    </location>
</feature>
<evidence type="ECO:0000313" key="10">
    <source>
        <dbReference type="Proteomes" id="UP001218638"/>
    </source>
</evidence>
<evidence type="ECO:0000256" key="4">
    <source>
        <dbReference type="ARBA" id="ARBA00023125"/>
    </source>
</evidence>
<dbReference type="InterPro" id="IPR039420">
    <property type="entry name" value="WalR-like"/>
</dbReference>
<dbReference type="GO" id="GO:0005829">
    <property type="term" value="C:cytosol"/>
    <property type="evidence" value="ECO:0007669"/>
    <property type="project" value="TreeGrafter"/>
</dbReference>
<keyword evidence="3" id="KW-0805">Transcription regulation</keyword>
<keyword evidence="5" id="KW-0804">Transcription</keyword>
<dbReference type="Proteomes" id="UP001218638">
    <property type="component" value="Chromosome"/>
</dbReference>
<accession>A0AAF0I886</accession>
<dbReference type="Pfam" id="PF00072">
    <property type="entry name" value="Response_reg"/>
    <property type="match status" value="1"/>
</dbReference>
<keyword evidence="4" id="KW-0238">DNA-binding</keyword>
<dbReference type="KEGG" id="slom:PXH66_11405"/>
<dbReference type="SMART" id="SM00448">
    <property type="entry name" value="REC"/>
    <property type="match status" value="1"/>
</dbReference>
<dbReference type="PROSITE" id="PS50043">
    <property type="entry name" value="HTH_LUXR_2"/>
    <property type="match status" value="1"/>
</dbReference>
<evidence type="ECO:0000256" key="1">
    <source>
        <dbReference type="ARBA" id="ARBA00022553"/>
    </source>
</evidence>
<dbReference type="Gene3D" id="1.10.10.10">
    <property type="entry name" value="Winged helix-like DNA-binding domain superfamily/Winged helix DNA-binding domain"/>
    <property type="match status" value="1"/>
</dbReference>
<dbReference type="GO" id="GO:0000156">
    <property type="term" value="F:phosphorelay response regulator activity"/>
    <property type="evidence" value="ECO:0007669"/>
    <property type="project" value="TreeGrafter"/>
</dbReference>
<dbReference type="SUPFAM" id="SSF52172">
    <property type="entry name" value="CheY-like"/>
    <property type="match status" value="1"/>
</dbReference>
<sequence length="298" mass="32608">MSDTATVLVVDDTPANVGVLLEALGDAGHEVLVAESGQSALAQLQHATPDLILLDVMMPGLDGFETCRRLKQNAKWRSIPVLFMTALDEPAQKVRAFDEGAVDYIVKPFFEQEVLARVKTHLELLSLRRNLEDELALRIDAENQLAKSLDRAVIITDARGMVVFTTRLAESLLHRHCDDYQTAGELPASLRRPDSGLTLRRFTESGRDDLSFFVLEEKAPSPNPSALLALGLTSREAEVLWWIAQGKSNPDIATILGAGVRTIHKHVENIFRKLGCETRAAAAVTAQEALRPGGIATN</sequence>
<evidence type="ECO:0000256" key="5">
    <source>
        <dbReference type="ARBA" id="ARBA00023163"/>
    </source>
</evidence>
<protein>
    <submittedName>
        <fullName evidence="9">Response regulator transcription factor</fullName>
    </submittedName>
</protein>
<dbReference type="InterPro" id="IPR000792">
    <property type="entry name" value="Tscrpt_reg_LuxR_C"/>
</dbReference>
<evidence type="ECO:0000256" key="3">
    <source>
        <dbReference type="ARBA" id="ARBA00023015"/>
    </source>
</evidence>
<evidence type="ECO:0000259" key="8">
    <source>
        <dbReference type="PROSITE" id="PS50110"/>
    </source>
</evidence>